<evidence type="ECO:0008006" key="3">
    <source>
        <dbReference type="Google" id="ProtNLM"/>
    </source>
</evidence>
<proteinExistence type="predicted"/>
<accession>A0AB35XLI6</accession>
<dbReference type="AlphaFoldDB" id="A0AB35XLI6"/>
<reference evidence="1 2" key="1">
    <citation type="submission" date="2023-10" db="EMBL/GenBank/DDBJ databases">
        <title>Wastewater isolates of ESBL- and carbapenemase-producing Gram-negative bacteria from New Zealand.</title>
        <authorList>
            <person name="Straub C."/>
            <person name="Weaver L."/>
            <person name="Cornelius A."/>
            <person name="Mcgill E."/>
            <person name="Dyet K."/>
            <person name="White L."/>
            <person name="Pattis I."/>
        </authorList>
    </citation>
    <scope>NUCLEOTIDE SEQUENCE [LARGE SCALE GENOMIC DNA]</scope>
    <source>
        <strain evidence="1 2">ESBL09</strain>
    </source>
</reference>
<organism evidence="1 2">
    <name type="scientific">Kluyvera ascorbata</name>
    <dbReference type="NCBI Taxonomy" id="51288"/>
    <lineage>
        <taxon>Bacteria</taxon>
        <taxon>Pseudomonadati</taxon>
        <taxon>Pseudomonadota</taxon>
        <taxon>Gammaproteobacteria</taxon>
        <taxon>Enterobacterales</taxon>
        <taxon>Enterobacteriaceae</taxon>
        <taxon>Kluyvera</taxon>
    </lineage>
</organism>
<sequence>MGLSYDASKLRRQANSLDQRQKAFKRYLLRDMEKVAKVMERLARAMAPIETGSLEKAIYARVINNFSEVKVELYVSGATSREGHPGVTVGQYADYMHNDHYRLGRLSRMKSVTNPPIEGMRARVGRLYMERAIEMGEKRFREAVTEAARKAGFTRG</sequence>
<dbReference type="Proteomes" id="UP001331691">
    <property type="component" value="Unassembled WGS sequence"/>
</dbReference>
<gene>
    <name evidence="1" type="ORF">V4836_26445</name>
</gene>
<evidence type="ECO:0000313" key="2">
    <source>
        <dbReference type="Proteomes" id="UP001331691"/>
    </source>
</evidence>
<evidence type="ECO:0000313" key="1">
    <source>
        <dbReference type="EMBL" id="MEE9657597.1"/>
    </source>
</evidence>
<dbReference type="EMBL" id="JAZKKV010000004">
    <property type="protein sequence ID" value="MEE9657597.1"/>
    <property type="molecule type" value="Genomic_DNA"/>
</dbReference>
<keyword evidence="2" id="KW-1185">Reference proteome</keyword>
<dbReference type="RefSeq" id="WP_063160600.1">
    <property type="nucleotide sequence ID" value="NZ_JAZKKV010000004.1"/>
</dbReference>
<comment type="caution">
    <text evidence="1">The sequence shown here is derived from an EMBL/GenBank/DDBJ whole genome shotgun (WGS) entry which is preliminary data.</text>
</comment>
<name>A0AB35XLI6_9ENTR</name>
<protein>
    <recommendedName>
        <fullName evidence="3">HK97 gp10 family phage protein</fullName>
    </recommendedName>
</protein>